<evidence type="ECO:0000256" key="2">
    <source>
        <dbReference type="ARBA" id="ARBA00022801"/>
    </source>
</evidence>
<dbReference type="InterPro" id="IPR052398">
    <property type="entry name" value="Ubiquitin_hydrolase_53/54"/>
</dbReference>
<dbReference type="OrthoDB" id="205782at2759"/>
<dbReference type="Proteomes" id="UP000621168">
    <property type="component" value="Unassembled WGS sequence"/>
</dbReference>
<comment type="caution">
    <text evidence="4">The sequence shown here is derived from an EMBL/GenBank/DDBJ whole genome shotgun (WGS) entry which is preliminary data.</text>
</comment>
<keyword evidence="3" id="KW-1133">Transmembrane helix</keyword>
<evidence type="ECO:0000256" key="1">
    <source>
        <dbReference type="ARBA" id="ARBA00022786"/>
    </source>
</evidence>
<proteinExistence type="predicted"/>
<dbReference type="GO" id="GO:0016787">
    <property type="term" value="F:hydrolase activity"/>
    <property type="evidence" value="ECO:0007669"/>
    <property type="project" value="UniProtKB-KW"/>
</dbReference>
<feature type="transmembrane region" description="Helical" evidence="3">
    <location>
        <begin position="179"/>
        <end position="198"/>
    </location>
</feature>
<keyword evidence="1" id="KW-0833">Ubl conjugation pathway</keyword>
<keyword evidence="3" id="KW-0472">Membrane</keyword>
<name>A0A851LNF0_CORCR</name>
<dbReference type="AlphaFoldDB" id="A0A851LNF0"/>
<keyword evidence="5" id="KW-1185">Reference proteome</keyword>
<dbReference type="EMBL" id="WBMX01002585">
    <property type="protein sequence ID" value="NXC17533.1"/>
    <property type="molecule type" value="Genomic_DNA"/>
</dbReference>
<accession>A0A851LNF0</accession>
<organism evidence="4 5">
    <name type="scientific">Corythaeola cristata</name>
    <name type="common">Great blue turaco</name>
    <dbReference type="NCBI Taxonomy" id="103954"/>
    <lineage>
        <taxon>Eukaryota</taxon>
        <taxon>Metazoa</taxon>
        <taxon>Chordata</taxon>
        <taxon>Craniata</taxon>
        <taxon>Vertebrata</taxon>
        <taxon>Euteleostomi</taxon>
        <taxon>Archelosauria</taxon>
        <taxon>Archosauria</taxon>
        <taxon>Dinosauria</taxon>
        <taxon>Saurischia</taxon>
        <taxon>Theropoda</taxon>
        <taxon>Coelurosauria</taxon>
        <taxon>Aves</taxon>
        <taxon>Neognathae</taxon>
        <taxon>Neoaves</taxon>
        <taxon>Otidimorphae</taxon>
        <taxon>Musophagiformes</taxon>
        <taxon>Musophagidae</taxon>
        <taxon>Corythaeola</taxon>
    </lineage>
</organism>
<protein>
    <submittedName>
        <fullName evidence="4">UBP54 hydrolase</fullName>
    </submittedName>
</protein>
<sequence>ENLLMRIHFHIADETKEDICTAPHCVSHQKFAMTLFEQCVCTSCGATSDPLPFIQMVHYISTTSLCNQAICMLERREKPTPDMFGELLQNASTMGDLRNCPSNCGEKIRIRRVLMNSPQIITIGLVWDSDHSDLAEDVIHSLGTCLKLGDVRFFFKNVSGKSNSERSVRGKKRFSVIMFYNKLALVHFFFLLFLIQIGPKWKDVVTKCIKGHYQPLLLLYADPRGTPVSVQDLPPQVDLQQYSRTCYDSEDSGKQ</sequence>
<dbReference type="PANTHER" id="PTHR22975">
    <property type="entry name" value="UBIQUITIN SPECIFIC PROTEINASE"/>
    <property type="match status" value="1"/>
</dbReference>
<evidence type="ECO:0000256" key="3">
    <source>
        <dbReference type="SAM" id="Phobius"/>
    </source>
</evidence>
<evidence type="ECO:0000313" key="4">
    <source>
        <dbReference type="EMBL" id="NXC17533.1"/>
    </source>
</evidence>
<keyword evidence="2 4" id="KW-0378">Hydrolase</keyword>
<feature type="non-terminal residue" evidence="4">
    <location>
        <position position="255"/>
    </location>
</feature>
<keyword evidence="3" id="KW-0812">Transmembrane</keyword>
<reference evidence="4" key="1">
    <citation type="submission" date="2019-09" db="EMBL/GenBank/DDBJ databases">
        <title>Bird 10,000 Genomes (B10K) Project - Family phase.</title>
        <authorList>
            <person name="Zhang G."/>
        </authorList>
    </citation>
    <scope>NUCLEOTIDE SEQUENCE</scope>
    <source>
        <strain evidence="4">B10K-CU-031-40</strain>
    </source>
</reference>
<dbReference type="PANTHER" id="PTHR22975:SF5">
    <property type="entry name" value="INACTIVE UBIQUITIN CARBOXYL-TERMINAL HYDROLASE 54"/>
    <property type="match status" value="1"/>
</dbReference>
<gene>
    <name evidence="4" type="primary">Usp54_1</name>
    <name evidence="4" type="ORF">CORCRI_R09543</name>
</gene>
<evidence type="ECO:0000313" key="5">
    <source>
        <dbReference type="Proteomes" id="UP000621168"/>
    </source>
</evidence>
<feature type="non-terminal residue" evidence="4">
    <location>
        <position position="1"/>
    </location>
</feature>